<dbReference type="AlphaFoldDB" id="A0A6I0F952"/>
<comment type="caution">
    <text evidence="2">The sequence shown here is derived from an EMBL/GenBank/DDBJ whole genome shotgun (WGS) entry which is preliminary data.</text>
</comment>
<dbReference type="Pfam" id="PF03780">
    <property type="entry name" value="Asp23"/>
    <property type="match status" value="1"/>
</dbReference>
<dbReference type="Proteomes" id="UP000432715">
    <property type="component" value="Unassembled WGS sequence"/>
</dbReference>
<dbReference type="EMBL" id="WBZC01000048">
    <property type="protein sequence ID" value="KAB3532441.1"/>
    <property type="molecule type" value="Genomic_DNA"/>
</dbReference>
<dbReference type="OrthoDB" id="5429664at2"/>
<dbReference type="RefSeq" id="WP_151861840.1">
    <property type="nucleotide sequence ID" value="NZ_WBZC01000048.1"/>
</dbReference>
<name>A0A6I0F952_9FIRM</name>
<protein>
    <submittedName>
        <fullName evidence="2">Asp23/Gls24 family envelope stress response protein</fullName>
    </submittedName>
</protein>
<dbReference type="SUPFAM" id="SSF52540">
    <property type="entry name" value="P-loop containing nucleoside triphosphate hydrolases"/>
    <property type="match status" value="1"/>
</dbReference>
<gene>
    <name evidence="2" type="ORF">F8154_11895</name>
</gene>
<evidence type="ECO:0000313" key="3">
    <source>
        <dbReference type="Proteomes" id="UP000432715"/>
    </source>
</evidence>
<reference evidence="2 3" key="1">
    <citation type="submission" date="2019-10" db="EMBL/GenBank/DDBJ databases">
        <title>Alkaliphilus serpentinus sp. nov. and Alkaliphilus pronyensis sp. nov., two novel anaerobic alkaliphilic species isolated from the serpentinized-hosted hydrothermal field of the Prony Bay (New Caledonia).</title>
        <authorList>
            <person name="Postec A."/>
        </authorList>
    </citation>
    <scope>NUCLEOTIDE SEQUENCE [LARGE SCALE GENOMIC DNA]</scope>
    <source>
        <strain evidence="2 3">LacV</strain>
    </source>
</reference>
<organism evidence="2 3">
    <name type="scientific">Alkaliphilus pronyensis</name>
    <dbReference type="NCBI Taxonomy" id="1482732"/>
    <lineage>
        <taxon>Bacteria</taxon>
        <taxon>Bacillati</taxon>
        <taxon>Bacillota</taxon>
        <taxon>Clostridia</taxon>
        <taxon>Peptostreptococcales</taxon>
        <taxon>Natronincolaceae</taxon>
        <taxon>Alkaliphilus</taxon>
    </lineage>
</organism>
<evidence type="ECO:0000313" key="2">
    <source>
        <dbReference type="EMBL" id="KAB3532441.1"/>
    </source>
</evidence>
<accession>A0A6I0F952</accession>
<keyword evidence="3" id="KW-1185">Reference proteome</keyword>
<dbReference type="InterPro" id="IPR005531">
    <property type="entry name" value="Asp23"/>
</dbReference>
<proteinExistence type="inferred from homology"/>
<evidence type="ECO:0000256" key="1">
    <source>
        <dbReference type="ARBA" id="ARBA00005721"/>
    </source>
</evidence>
<dbReference type="InterPro" id="IPR027417">
    <property type="entry name" value="P-loop_NTPase"/>
</dbReference>
<comment type="similarity">
    <text evidence="1">Belongs to the asp23 family.</text>
</comment>
<sequence length="272" mass="30822">MDIIVLVGSSGTGKSYQAISLARDKNIEYIIDDGLLIKGNRVLGGTSAKREKSKMAAVKRALFINQSHREEIKGIINREKPESILILGTSDKMVKSIVRTLELGEISEKIYIESYASEEDIKTARRFRTGEGKHVIPVPTFEIKKDFSGYFLNPLRVFRKLGLSETQEYHEKSVVRPTFSYMGKYTISDRVIRELIFFVSNKAIGIKRISSIDISTFPHGIKIEIDVIAVYGNPIKSIIEEVQKQVIYEIEEMTSLNILGVNIYVKNLFIPE</sequence>